<dbReference type="STRING" id="1314751.GCA_001591425_00782"/>
<proteinExistence type="predicted"/>
<evidence type="ECO:0000313" key="1">
    <source>
        <dbReference type="EMBL" id="AST93024.1"/>
    </source>
</evidence>
<dbReference type="Proteomes" id="UP000215224">
    <property type="component" value="Chromosome"/>
</dbReference>
<accession>A0A223KUI2</accession>
<dbReference type="KEGG" id="bcoh:BC6307_18055"/>
<dbReference type="RefSeq" id="WP_066412404.1">
    <property type="nucleotide sequence ID" value="NZ_CP018866.1"/>
</dbReference>
<name>A0A223KUI2_9BACI</name>
<organism evidence="1 2">
    <name type="scientific">Sutcliffiella cohnii</name>
    <dbReference type="NCBI Taxonomy" id="33932"/>
    <lineage>
        <taxon>Bacteria</taxon>
        <taxon>Bacillati</taxon>
        <taxon>Bacillota</taxon>
        <taxon>Bacilli</taxon>
        <taxon>Bacillales</taxon>
        <taxon>Bacillaceae</taxon>
        <taxon>Sutcliffiella</taxon>
    </lineage>
</organism>
<evidence type="ECO:0000313" key="2">
    <source>
        <dbReference type="Proteomes" id="UP000215224"/>
    </source>
</evidence>
<dbReference type="AlphaFoldDB" id="A0A223KUI2"/>
<protein>
    <submittedName>
        <fullName evidence="1">Uncharacterized protein</fullName>
    </submittedName>
</protein>
<gene>
    <name evidence="1" type="ORF">BC6307_18055</name>
</gene>
<reference evidence="1 2" key="1">
    <citation type="submission" date="2016-12" db="EMBL/GenBank/DDBJ databases">
        <title>The whole genome sequencing and assembly of Bacillus cohnii DSM 6307T strain.</title>
        <authorList>
            <person name="Lee Y.-J."/>
            <person name="Yi H."/>
            <person name="Bahn Y.-S."/>
            <person name="Kim J.F."/>
            <person name="Lee D.-W."/>
        </authorList>
    </citation>
    <scope>NUCLEOTIDE SEQUENCE [LARGE SCALE GENOMIC DNA]</scope>
    <source>
        <strain evidence="1 2">DSM 6307</strain>
    </source>
</reference>
<dbReference type="EMBL" id="CP018866">
    <property type="protein sequence ID" value="AST93024.1"/>
    <property type="molecule type" value="Genomic_DNA"/>
</dbReference>
<sequence>MKIKAELKAEQYMALAVGGLLREGMSVTEITAFAKGCAEKFETDKKVEKLLTSVKDRDPSYEVQGNLIKADFGLKK</sequence>
<keyword evidence="2" id="KW-1185">Reference proteome</keyword>